<dbReference type="CDD" id="cd02440">
    <property type="entry name" value="AdoMet_MTases"/>
    <property type="match status" value="1"/>
</dbReference>
<dbReference type="Pfam" id="PF13489">
    <property type="entry name" value="Methyltransf_23"/>
    <property type="match status" value="1"/>
</dbReference>
<evidence type="ECO:0008006" key="3">
    <source>
        <dbReference type="Google" id="ProtNLM"/>
    </source>
</evidence>
<dbReference type="STRING" id="1817883.A3G31_03710"/>
<name>A0A1F7SHU9_9BACT</name>
<proteinExistence type="predicted"/>
<accession>A0A1F7SHU9</accession>
<gene>
    <name evidence="1" type="ORF">A3G31_03710</name>
</gene>
<comment type="caution">
    <text evidence="1">The sequence shown here is derived from an EMBL/GenBank/DDBJ whole genome shotgun (WGS) entry which is preliminary data.</text>
</comment>
<dbReference type="InterPro" id="IPR029063">
    <property type="entry name" value="SAM-dependent_MTases_sf"/>
</dbReference>
<dbReference type="Proteomes" id="UP000178082">
    <property type="component" value="Unassembled WGS sequence"/>
</dbReference>
<dbReference type="Gene3D" id="3.40.50.150">
    <property type="entry name" value="Vaccinia Virus protein VP39"/>
    <property type="match status" value="1"/>
</dbReference>
<organism evidence="1 2">
    <name type="scientific">Candidatus Schekmanbacteria bacterium RIFCSPLOWO2_12_FULL_38_15</name>
    <dbReference type="NCBI Taxonomy" id="1817883"/>
    <lineage>
        <taxon>Bacteria</taxon>
        <taxon>Candidatus Schekmaniibacteriota</taxon>
    </lineage>
</organism>
<dbReference type="SUPFAM" id="SSF53335">
    <property type="entry name" value="S-adenosyl-L-methionine-dependent methyltransferases"/>
    <property type="match status" value="1"/>
</dbReference>
<dbReference type="AlphaFoldDB" id="A0A1F7SHU9"/>
<dbReference type="EMBL" id="MGDI01000030">
    <property type="protein sequence ID" value="OGL52737.1"/>
    <property type="molecule type" value="Genomic_DNA"/>
</dbReference>
<evidence type="ECO:0000313" key="1">
    <source>
        <dbReference type="EMBL" id="OGL52737.1"/>
    </source>
</evidence>
<reference evidence="1 2" key="1">
    <citation type="journal article" date="2016" name="Nat. Commun.">
        <title>Thousands of microbial genomes shed light on interconnected biogeochemical processes in an aquifer system.</title>
        <authorList>
            <person name="Anantharaman K."/>
            <person name="Brown C.T."/>
            <person name="Hug L.A."/>
            <person name="Sharon I."/>
            <person name="Castelle C.J."/>
            <person name="Probst A.J."/>
            <person name="Thomas B.C."/>
            <person name="Singh A."/>
            <person name="Wilkins M.J."/>
            <person name="Karaoz U."/>
            <person name="Brodie E.L."/>
            <person name="Williams K.H."/>
            <person name="Hubbard S.S."/>
            <person name="Banfield J.F."/>
        </authorList>
    </citation>
    <scope>NUCLEOTIDE SEQUENCE [LARGE SCALE GENOMIC DNA]</scope>
</reference>
<evidence type="ECO:0000313" key="2">
    <source>
        <dbReference type="Proteomes" id="UP000178082"/>
    </source>
</evidence>
<dbReference type="PANTHER" id="PTHR43861">
    <property type="entry name" value="TRANS-ACONITATE 2-METHYLTRANSFERASE-RELATED"/>
    <property type="match status" value="1"/>
</dbReference>
<protein>
    <recommendedName>
        <fullName evidence="3">Methyltransferase domain-containing protein</fullName>
    </recommendedName>
</protein>
<sequence length="222" mass="25443">MTKHDSIKAQVIRAYNSWVIRTYCTLRFQIMNMRILEEIGQYLPLNGRILDIGCGFGLFTLYYALLSPGRRFVSIDVNRLRIDAARSTSEVLNLSTRVSFENRTAETLIAQSVSCDAAYMLDLIHHLPKERHRPLLDIIFQHLAPGGVLILKDIAALPRWKVAFTWILDILMNPRQPPCYVDTVSMQNLLESVGFDVKIHALLDILPYPHVLYVCRKGMGMR</sequence>